<gene>
    <name evidence="5" type="ORF">UFOPK2648_00710</name>
    <name evidence="6" type="ORF">UFOPK2824_00407</name>
    <name evidence="7" type="ORF">UFOPK3037_00154</name>
    <name evidence="8" type="ORF">UFOPK3278_00354</name>
    <name evidence="3" type="ORF">UFOPK3406_00214</name>
    <name evidence="4" type="ORF">UFOPK3925_00524</name>
    <name evidence="9" type="ORF">UFOPK4097_00523</name>
</gene>
<keyword evidence="1" id="KW-1133">Transmembrane helix</keyword>
<reference evidence="7" key="1">
    <citation type="submission" date="2020-05" db="EMBL/GenBank/DDBJ databases">
        <authorList>
            <person name="Chiriac C."/>
            <person name="Salcher M."/>
            <person name="Ghai R."/>
            <person name="Kavagutti S V."/>
        </authorList>
    </citation>
    <scope>NUCLEOTIDE SEQUENCE</scope>
</reference>
<dbReference type="EMBL" id="CAESAD010000001">
    <property type="protein sequence ID" value="CAB4334854.1"/>
    <property type="molecule type" value="Genomic_DNA"/>
</dbReference>
<sequence>MKTTTRYLLIAAIIAGIVAILVFRANSRSELTPQPTAAATSQIIPSGTPEPVAPAALGPLAVPSGKIAVSVELSDAAHVGSFLRPGSFITIFDTVASVTLGTTGLPVRETRVLLTKAEVIGIAGYTSAEEVDAVINDSTKFLVTVAVTQKEAERLIHGIQSGALYFGLLSTDTKIVPGPGVTDETIFSGVN</sequence>
<accession>A0A6J6XGE1</accession>
<evidence type="ECO:0000313" key="4">
    <source>
        <dbReference type="EMBL" id="CAB4334854.1"/>
    </source>
</evidence>
<name>A0A6J6XGE1_9ZZZZ</name>
<dbReference type="EMBL" id="CAEZZD010000042">
    <property type="protein sequence ID" value="CAB4745342.1"/>
    <property type="molecule type" value="Genomic_DNA"/>
</dbReference>
<evidence type="ECO:0000313" key="7">
    <source>
        <dbReference type="EMBL" id="CAB4794276.1"/>
    </source>
</evidence>
<organism evidence="7">
    <name type="scientific">freshwater metagenome</name>
    <dbReference type="NCBI Taxonomy" id="449393"/>
    <lineage>
        <taxon>unclassified sequences</taxon>
        <taxon>metagenomes</taxon>
        <taxon>ecological metagenomes</taxon>
    </lineage>
</organism>
<proteinExistence type="predicted"/>
<dbReference type="EMBL" id="CAFAAO010000002">
    <property type="protein sequence ID" value="CAB4794276.1"/>
    <property type="molecule type" value="Genomic_DNA"/>
</dbReference>
<dbReference type="EMBL" id="CAEZYC010000032">
    <property type="protein sequence ID" value="CAB4707906.1"/>
    <property type="molecule type" value="Genomic_DNA"/>
</dbReference>
<dbReference type="AlphaFoldDB" id="A0A6J6XGE1"/>
<feature type="domain" description="Flp pilus assembly protein RcpC/CpaB" evidence="2">
    <location>
        <begin position="61"/>
        <end position="168"/>
    </location>
</feature>
<protein>
    <submittedName>
        <fullName evidence="7">Unannotated protein</fullName>
    </submittedName>
</protein>
<dbReference type="EMBL" id="CAESAI010000003">
    <property type="protein sequence ID" value="CAB4331353.1"/>
    <property type="molecule type" value="Genomic_DNA"/>
</dbReference>
<evidence type="ECO:0000313" key="3">
    <source>
        <dbReference type="EMBL" id="CAB4331353.1"/>
    </source>
</evidence>
<evidence type="ECO:0000313" key="6">
    <source>
        <dbReference type="EMBL" id="CAB4745342.1"/>
    </source>
</evidence>
<dbReference type="EMBL" id="CAFBIX010000007">
    <property type="protein sequence ID" value="CAB4846571.1"/>
    <property type="molecule type" value="Genomic_DNA"/>
</dbReference>
<dbReference type="EMBL" id="CAFBPK010000005">
    <property type="protein sequence ID" value="CAB5014468.1"/>
    <property type="molecule type" value="Genomic_DNA"/>
</dbReference>
<evidence type="ECO:0000256" key="1">
    <source>
        <dbReference type="SAM" id="Phobius"/>
    </source>
</evidence>
<dbReference type="InterPro" id="IPR031571">
    <property type="entry name" value="RcpC_dom"/>
</dbReference>
<dbReference type="Pfam" id="PF16976">
    <property type="entry name" value="RcpC"/>
    <property type="match status" value="1"/>
</dbReference>
<evidence type="ECO:0000313" key="9">
    <source>
        <dbReference type="EMBL" id="CAB5014468.1"/>
    </source>
</evidence>
<evidence type="ECO:0000259" key="2">
    <source>
        <dbReference type="Pfam" id="PF16976"/>
    </source>
</evidence>
<evidence type="ECO:0000313" key="5">
    <source>
        <dbReference type="EMBL" id="CAB4707906.1"/>
    </source>
</evidence>
<feature type="transmembrane region" description="Helical" evidence="1">
    <location>
        <begin position="7"/>
        <end position="25"/>
    </location>
</feature>
<keyword evidence="1" id="KW-0812">Transmembrane</keyword>
<evidence type="ECO:0000313" key="8">
    <source>
        <dbReference type="EMBL" id="CAB4846571.1"/>
    </source>
</evidence>
<keyword evidence="1" id="KW-0472">Membrane</keyword>